<feature type="transmembrane region" description="Helical" evidence="2">
    <location>
        <begin position="55"/>
        <end position="72"/>
    </location>
</feature>
<dbReference type="Pfam" id="PF14317">
    <property type="entry name" value="YcxB"/>
    <property type="match status" value="1"/>
</dbReference>
<organism evidence="4 5">
    <name type="scientific">Faecalicatena contorta</name>
    <dbReference type="NCBI Taxonomy" id="39482"/>
    <lineage>
        <taxon>Bacteria</taxon>
        <taxon>Bacillati</taxon>
        <taxon>Bacillota</taxon>
        <taxon>Clostridia</taxon>
        <taxon>Lachnospirales</taxon>
        <taxon>Lachnospiraceae</taxon>
        <taxon>Faecalicatena</taxon>
    </lineage>
</organism>
<sequence>MVPLYKVETRHTRQVLKDFIKFTYKVKNPRASLRLYTLSGCFFVLAAALKGLTTQMIIFAAIGIALFLFTLFRHEIAISKLAKNDLNYQNQSDIIFNFGMNGFVIENKTIPSEEKLKYSQVTDFYRDTRNYYIGVNNEELHILPHLDFKLGNQNEFAAFMKARTNKEVTELKISLKEKLKRVRAEMKFAEEQHDQRIAEKKKKLK</sequence>
<feature type="domain" description="YcxB-like C-terminal" evidence="3">
    <location>
        <begin position="106"/>
        <end position="160"/>
    </location>
</feature>
<protein>
    <submittedName>
        <fullName evidence="4">YcxB-like protein</fullName>
    </submittedName>
</protein>
<accession>A0A315ZPM0</accession>
<evidence type="ECO:0000313" key="4">
    <source>
        <dbReference type="EMBL" id="SUQ16085.1"/>
    </source>
</evidence>
<feature type="coiled-coil region" evidence="1">
    <location>
        <begin position="165"/>
        <end position="199"/>
    </location>
</feature>
<keyword evidence="2" id="KW-0812">Transmembrane</keyword>
<dbReference type="AlphaFoldDB" id="A0A315ZPM0"/>
<keyword evidence="1" id="KW-0175">Coiled coil</keyword>
<evidence type="ECO:0000259" key="3">
    <source>
        <dbReference type="Pfam" id="PF14317"/>
    </source>
</evidence>
<evidence type="ECO:0000256" key="1">
    <source>
        <dbReference type="SAM" id="Coils"/>
    </source>
</evidence>
<reference evidence="5" key="1">
    <citation type="submission" date="2017-07" db="EMBL/GenBank/DDBJ databases">
        <authorList>
            <person name="Varghese N."/>
            <person name="Submissions S."/>
        </authorList>
    </citation>
    <scope>NUCLEOTIDE SEQUENCE [LARGE SCALE GENOMIC DNA]</scope>
    <source>
        <strain evidence="5">NLAE-zl-C134</strain>
    </source>
</reference>
<keyword evidence="5" id="KW-1185">Reference proteome</keyword>
<dbReference type="InterPro" id="IPR025588">
    <property type="entry name" value="YcxB-like_C"/>
</dbReference>
<keyword evidence="2" id="KW-0472">Membrane</keyword>
<evidence type="ECO:0000313" key="5">
    <source>
        <dbReference type="Proteomes" id="UP000254051"/>
    </source>
</evidence>
<name>A0A315ZPM0_9FIRM</name>
<dbReference type="Proteomes" id="UP000254051">
    <property type="component" value="Unassembled WGS sequence"/>
</dbReference>
<proteinExistence type="predicted"/>
<evidence type="ECO:0000256" key="2">
    <source>
        <dbReference type="SAM" id="Phobius"/>
    </source>
</evidence>
<dbReference type="RefSeq" id="WP_181392934.1">
    <property type="nucleotide sequence ID" value="NZ_QGDS01000021.1"/>
</dbReference>
<dbReference type="EMBL" id="UHJJ01000021">
    <property type="protein sequence ID" value="SUQ16085.1"/>
    <property type="molecule type" value="Genomic_DNA"/>
</dbReference>
<gene>
    <name evidence="4" type="ORF">SAMN05216529_12119</name>
</gene>
<feature type="transmembrane region" description="Helical" evidence="2">
    <location>
        <begin position="31"/>
        <end position="49"/>
    </location>
</feature>
<keyword evidence="2" id="KW-1133">Transmembrane helix</keyword>